<feature type="region of interest" description="Disordered" evidence="1">
    <location>
        <begin position="1"/>
        <end position="33"/>
    </location>
</feature>
<feature type="region of interest" description="Disordered" evidence="1">
    <location>
        <begin position="47"/>
        <end position="66"/>
    </location>
</feature>
<dbReference type="Proteomes" id="UP001431783">
    <property type="component" value="Unassembled WGS sequence"/>
</dbReference>
<feature type="non-terminal residue" evidence="2">
    <location>
        <position position="90"/>
    </location>
</feature>
<dbReference type="EMBL" id="JARQZJ010000133">
    <property type="protein sequence ID" value="KAK9892240.1"/>
    <property type="molecule type" value="Genomic_DNA"/>
</dbReference>
<evidence type="ECO:0000313" key="2">
    <source>
        <dbReference type="EMBL" id="KAK9892240.1"/>
    </source>
</evidence>
<comment type="caution">
    <text evidence="2">The sequence shown here is derived from an EMBL/GenBank/DDBJ whole genome shotgun (WGS) entry which is preliminary data.</text>
</comment>
<evidence type="ECO:0000313" key="3">
    <source>
        <dbReference type="Proteomes" id="UP001431783"/>
    </source>
</evidence>
<gene>
    <name evidence="2" type="ORF">WA026_019041</name>
</gene>
<feature type="compositionally biased region" description="Basic and acidic residues" evidence="1">
    <location>
        <begin position="56"/>
        <end position="66"/>
    </location>
</feature>
<organism evidence="2 3">
    <name type="scientific">Henosepilachna vigintioctopunctata</name>
    <dbReference type="NCBI Taxonomy" id="420089"/>
    <lineage>
        <taxon>Eukaryota</taxon>
        <taxon>Metazoa</taxon>
        <taxon>Ecdysozoa</taxon>
        <taxon>Arthropoda</taxon>
        <taxon>Hexapoda</taxon>
        <taxon>Insecta</taxon>
        <taxon>Pterygota</taxon>
        <taxon>Neoptera</taxon>
        <taxon>Endopterygota</taxon>
        <taxon>Coleoptera</taxon>
        <taxon>Polyphaga</taxon>
        <taxon>Cucujiformia</taxon>
        <taxon>Coccinelloidea</taxon>
        <taxon>Coccinellidae</taxon>
        <taxon>Epilachninae</taxon>
        <taxon>Epilachnini</taxon>
        <taxon>Henosepilachna</taxon>
    </lineage>
</organism>
<name>A0AAW1VC18_9CUCU</name>
<feature type="compositionally biased region" description="Basic and acidic residues" evidence="1">
    <location>
        <begin position="1"/>
        <end position="30"/>
    </location>
</feature>
<feature type="non-terminal residue" evidence="2">
    <location>
        <position position="1"/>
    </location>
</feature>
<proteinExistence type="predicted"/>
<sequence length="90" mass="10333">FDPQRRVRDDGEKREKREKPYVNESPEIHSDNLNGEHFISGMGARLSNATHKASSRRGEWRNDVARSERNRLPEGAIFQVGEQTAKTTIN</sequence>
<keyword evidence="3" id="KW-1185">Reference proteome</keyword>
<evidence type="ECO:0000256" key="1">
    <source>
        <dbReference type="SAM" id="MobiDB-lite"/>
    </source>
</evidence>
<accession>A0AAW1VC18</accession>
<dbReference type="AlphaFoldDB" id="A0AAW1VC18"/>
<reference evidence="2 3" key="1">
    <citation type="submission" date="2023-03" db="EMBL/GenBank/DDBJ databases">
        <title>Genome insight into feeding habits of ladybird beetles.</title>
        <authorList>
            <person name="Li H.-S."/>
            <person name="Huang Y.-H."/>
            <person name="Pang H."/>
        </authorList>
    </citation>
    <scope>NUCLEOTIDE SEQUENCE [LARGE SCALE GENOMIC DNA]</scope>
    <source>
        <strain evidence="2">SYSU_2023b</strain>
        <tissue evidence="2">Whole body</tissue>
    </source>
</reference>
<protein>
    <submittedName>
        <fullName evidence="2">Uncharacterized protein</fullName>
    </submittedName>
</protein>